<keyword evidence="2 5" id="KW-0812">Transmembrane</keyword>
<feature type="compositionally biased region" description="Low complexity" evidence="7">
    <location>
        <begin position="17"/>
        <end position="30"/>
    </location>
</feature>
<comment type="caution">
    <text evidence="9">The sequence shown here is derived from an EMBL/GenBank/DDBJ whole genome shotgun (WGS) entry which is preliminary data.</text>
</comment>
<protein>
    <recommendedName>
        <fullName evidence="11">Mitochondrial carrier protein</fullName>
    </recommendedName>
</protein>
<dbReference type="PANTHER" id="PTHR47567">
    <property type="entry name" value="MITOCHONDRIAL SUBSTRATE/SOLUTE CARRIER"/>
    <property type="match status" value="1"/>
</dbReference>
<dbReference type="GO" id="GO:0016020">
    <property type="term" value="C:membrane"/>
    <property type="evidence" value="ECO:0007669"/>
    <property type="project" value="UniProtKB-SubCell"/>
</dbReference>
<feature type="region of interest" description="Disordered" evidence="7">
    <location>
        <begin position="414"/>
        <end position="442"/>
    </location>
</feature>
<dbReference type="PANTHER" id="PTHR47567:SF1">
    <property type="entry name" value="NAD-DEPENDENT EPIMERASE_DEHYDRATASE DOMAIN-CONTAINING PROTEIN"/>
    <property type="match status" value="1"/>
</dbReference>
<evidence type="ECO:0008006" key="11">
    <source>
        <dbReference type="Google" id="ProtNLM"/>
    </source>
</evidence>
<gene>
    <name evidence="9" type="ORF">BMF94_6727</name>
</gene>
<organism evidence="9 10">
    <name type="scientific">Rhodotorula taiwanensis</name>
    <dbReference type="NCBI Taxonomy" id="741276"/>
    <lineage>
        <taxon>Eukaryota</taxon>
        <taxon>Fungi</taxon>
        <taxon>Dikarya</taxon>
        <taxon>Basidiomycota</taxon>
        <taxon>Pucciniomycotina</taxon>
        <taxon>Microbotryomycetes</taxon>
        <taxon>Sporidiobolales</taxon>
        <taxon>Sporidiobolaceae</taxon>
        <taxon>Rhodotorula</taxon>
    </lineage>
</organism>
<comment type="similarity">
    <text evidence="6">Belongs to the mitochondrial carrier (TC 2.A.29) family.</text>
</comment>
<evidence type="ECO:0000256" key="5">
    <source>
        <dbReference type="PROSITE-ProRule" id="PRU00282"/>
    </source>
</evidence>
<evidence type="ECO:0000256" key="4">
    <source>
        <dbReference type="ARBA" id="ARBA00023136"/>
    </source>
</evidence>
<feature type="region of interest" description="Disordered" evidence="7">
    <location>
        <begin position="1"/>
        <end position="94"/>
    </location>
</feature>
<accession>A0A2S5B035</accession>
<feature type="transmembrane region" description="Helical" evidence="8">
    <location>
        <begin position="141"/>
        <end position="161"/>
    </location>
</feature>
<evidence type="ECO:0000256" key="3">
    <source>
        <dbReference type="ARBA" id="ARBA00022989"/>
    </source>
</evidence>
<feature type="compositionally biased region" description="Polar residues" evidence="7">
    <location>
        <begin position="61"/>
        <end position="78"/>
    </location>
</feature>
<dbReference type="InterPro" id="IPR023395">
    <property type="entry name" value="MCP_dom_sf"/>
</dbReference>
<dbReference type="Gene3D" id="1.50.40.10">
    <property type="entry name" value="Mitochondrial carrier domain"/>
    <property type="match status" value="1"/>
</dbReference>
<keyword evidence="10" id="KW-1185">Reference proteome</keyword>
<dbReference type="PROSITE" id="PS50920">
    <property type="entry name" value="SOLCAR"/>
    <property type="match status" value="1"/>
</dbReference>
<dbReference type="AlphaFoldDB" id="A0A2S5B035"/>
<evidence type="ECO:0000256" key="6">
    <source>
        <dbReference type="RuleBase" id="RU000488"/>
    </source>
</evidence>
<feature type="transmembrane region" description="Helical" evidence="8">
    <location>
        <begin position="281"/>
        <end position="302"/>
    </location>
</feature>
<dbReference type="Proteomes" id="UP000237144">
    <property type="component" value="Unassembled WGS sequence"/>
</dbReference>
<evidence type="ECO:0000313" key="10">
    <source>
        <dbReference type="Proteomes" id="UP000237144"/>
    </source>
</evidence>
<dbReference type="InterPro" id="IPR018108">
    <property type="entry name" value="MCP_transmembrane"/>
</dbReference>
<evidence type="ECO:0000313" key="9">
    <source>
        <dbReference type="EMBL" id="POY70144.1"/>
    </source>
</evidence>
<reference evidence="9 10" key="1">
    <citation type="journal article" date="2018" name="Front. Microbiol.">
        <title>Prospects for Fungal Bioremediation of Acidic Radioactive Waste Sites: Characterization and Genome Sequence of Rhodotorula taiwanensis MD1149.</title>
        <authorList>
            <person name="Tkavc R."/>
            <person name="Matrosova V.Y."/>
            <person name="Grichenko O.E."/>
            <person name="Gostincar C."/>
            <person name="Volpe R.P."/>
            <person name="Klimenkova P."/>
            <person name="Gaidamakova E.K."/>
            <person name="Zhou C.E."/>
            <person name="Stewart B.J."/>
            <person name="Lyman M.G."/>
            <person name="Malfatti S.A."/>
            <person name="Rubinfeld B."/>
            <person name="Courtot M."/>
            <person name="Singh J."/>
            <person name="Dalgard C.L."/>
            <person name="Hamilton T."/>
            <person name="Frey K.G."/>
            <person name="Gunde-Cimerman N."/>
            <person name="Dugan L."/>
            <person name="Daly M.J."/>
        </authorList>
    </citation>
    <scope>NUCLEOTIDE SEQUENCE [LARGE SCALE GENOMIC DNA]</scope>
    <source>
        <strain evidence="9 10">MD1149</strain>
    </source>
</reference>
<keyword evidence="4 5" id="KW-0472">Membrane</keyword>
<dbReference type="OrthoDB" id="409948at2759"/>
<sequence>MTARKSTTRETDRLLGAVRAPSSRAAAVDDYGTTSPPPPRSAKLSDAKPVRAGSADGILHSQRSASATAEQAEGNSDLESLASSNAEATPPAPSAAERRRTWIRFVVIWSVVAAVTIYLIVEAFRRGGGEFDWKGALRKAAGGGVAGAMAMVVQVLALMPLRTVMNYQYRHGKTTTEASKTLYAEGGLPRFWAGLPAALVQGPVARFGDTASQAGIFALLASNPFLSRMPSPLKTVFASLVGALFRMVLMPIDALKTTMQTDGTRPALRILSERVKRYGPATLWAGAFATAAANFVGSWPWFATYNLLSSNLPMPKDGDVWGRLARQAFIGFVASVVSDTCSNSLRVIKTYRQVNQTKVSYREAVRVILQTEGARGLFGRGLKTRYLANGLQGLLFSVLWKAFADLLDKHWGGGGDRSDRPDSRHAGDGSHDRSDGNHKIKV</sequence>
<keyword evidence="3 8" id="KW-1133">Transmembrane helix</keyword>
<dbReference type="EMBL" id="PJQD01000140">
    <property type="protein sequence ID" value="POY70144.1"/>
    <property type="molecule type" value="Genomic_DNA"/>
</dbReference>
<name>A0A2S5B035_9BASI</name>
<feature type="repeat" description="Solcar" evidence="5">
    <location>
        <begin position="230"/>
        <end position="311"/>
    </location>
</feature>
<evidence type="ECO:0000256" key="8">
    <source>
        <dbReference type="SAM" id="Phobius"/>
    </source>
</evidence>
<dbReference type="Pfam" id="PF00153">
    <property type="entry name" value="Mito_carr"/>
    <property type="match status" value="2"/>
</dbReference>
<evidence type="ECO:0000256" key="7">
    <source>
        <dbReference type="SAM" id="MobiDB-lite"/>
    </source>
</evidence>
<evidence type="ECO:0000256" key="2">
    <source>
        <dbReference type="ARBA" id="ARBA00022692"/>
    </source>
</evidence>
<keyword evidence="6" id="KW-0813">Transport</keyword>
<dbReference type="SUPFAM" id="SSF103506">
    <property type="entry name" value="Mitochondrial carrier"/>
    <property type="match status" value="1"/>
</dbReference>
<evidence type="ECO:0000256" key="1">
    <source>
        <dbReference type="ARBA" id="ARBA00004141"/>
    </source>
</evidence>
<proteinExistence type="inferred from homology"/>
<comment type="subcellular location">
    <subcellularLocation>
        <location evidence="1">Membrane</location>
        <topology evidence="1">Multi-pass membrane protein</topology>
    </subcellularLocation>
</comment>
<feature type="transmembrane region" description="Helical" evidence="8">
    <location>
        <begin position="102"/>
        <end position="121"/>
    </location>
</feature>